<name>A0A060YG20_ONCMY</name>
<dbReference type="EMBL" id="FR908362">
    <property type="protein sequence ID" value="CDQ88090.1"/>
    <property type="molecule type" value="Genomic_DNA"/>
</dbReference>
<dbReference type="STRING" id="8022.A0A060YG20"/>
<accession>A0A060YG20</accession>
<evidence type="ECO:0000313" key="1">
    <source>
        <dbReference type="EMBL" id="CDQ88090.1"/>
    </source>
</evidence>
<dbReference type="PaxDb" id="8022-A0A060YG20"/>
<evidence type="ECO:0000313" key="2">
    <source>
        <dbReference type="Proteomes" id="UP000193380"/>
    </source>
</evidence>
<reference evidence="1" key="1">
    <citation type="journal article" date="2014" name="Nat. Commun.">
        <title>The rainbow trout genome provides novel insights into evolution after whole-genome duplication in vertebrates.</title>
        <authorList>
            <person name="Berthelot C."/>
            <person name="Brunet F."/>
            <person name="Chalopin D."/>
            <person name="Juanchich A."/>
            <person name="Bernard M."/>
            <person name="Noel B."/>
            <person name="Bento P."/>
            <person name="Da Silva C."/>
            <person name="Labadie K."/>
            <person name="Alberti A."/>
            <person name="Aury J.M."/>
            <person name="Louis A."/>
            <person name="Dehais P."/>
            <person name="Bardou P."/>
            <person name="Montfort J."/>
            <person name="Klopp C."/>
            <person name="Cabau C."/>
            <person name="Gaspin C."/>
            <person name="Thorgaard G.H."/>
            <person name="Boussaha M."/>
            <person name="Quillet E."/>
            <person name="Guyomard R."/>
            <person name="Galiana D."/>
            <person name="Bobe J."/>
            <person name="Volff J.N."/>
            <person name="Genet C."/>
            <person name="Wincker P."/>
            <person name="Jaillon O."/>
            <person name="Roest Crollius H."/>
            <person name="Guiguen Y."/>
        </authorList>
    </citation>
    <scope>NUCLEOTIDE SEQUENCE [LARGE SCALE GENOMIC DNA]</scope>
</reference>
<organism evidence="1 2">
    <name type="scientific">Oncorhynchus mykiss</name>
    <name type="common">Rainbow trout</name>
    <name type="synonym">Salmo gairdneri</name>
    <dbReference type="NCBI Taxonomy" id="8022"/>
    <lineage>
        <taxon>Eukaryota</taxon>
        <taxon>Metazoa</taxon>
        <taxon>Chordata</taxon>
        <taxon>Craniata</taxon>
        <taxon>Vertebrata</taxon>
        <taxon>Euteleostomi</taxon>
        <taxon>Actinopterygii</taxon>
        <taxon>Neopterygii</taxon>
        <taxon>Teleostei</taxon>
        <taxon>Protacanthopterygii</taxon>
        <taxon>Salmoniformes</taxon>
        <taxon>Salmonidae</taxon>
        <taxon>Salmoninae</taxon>
        <taxon>Oncorhynchus</taxon>
    </lineage>
</organism>
<dbReference type="Gene3D" id="1.10.238.10">
    <property type="entry name" value="EF-hand"/>
    <property type="match status" value="1"/>
</dbReference>
<sequence length="74" mass="8540">MWMTKELCFRSILMRQEVNAEQLQSCLNENLIQGNVKNTQGFSLESCRSMLALMDVSFMSLVTVSHDVFCYEIP</sequence>
<gene>
    <name evidence="1" type="ORF">GSONMT00031465001</name>
</gene>
<dbReference type="AlphaFoldDB" id="A0A060YG20"/>
<dbReference type="Proteomes" id="UP000193380">
    <property type="component" value="Unassembled WGS sequence"/>
</dbReference>
<proteinExistence type="predicted"/>
<protein>
    <submittedName>
        <fullName evidence="1">Uncharacterized protein</fullName>
    </submittedName>
</protein>
<reference evidence="1" key="2">
    <citation type="submission" date="2014-03" db="EMBL/GenBank/DDBJ databases">
        <authorList>
            <person name="Genoscope - CEA"/>
        </authorList>
    </citation>
    <scope>NUCLEOTIDE SEQUENCE</scope>
</reference>